<feature type="compositionally biased region" description="Low complexity" evidence="1">
    <location>
        <begin position="91"/>
        <end position="107"/>
    </location>
</feature>
<feature type="region of interest" description="Disordered" evidence="1">
    <location>
        <begin position="56"/>
        <end position="142"/>
    </location>
</feature>
<feature type="compositionally biased region" description="Low complexity" evidence="1">
    <location>
        <begin position="114"/>
        <end position="128"/>
    </location>
</feature>
<evidence type="ECO:0000313" key="2">
    <source>
        <dbReference type="EMBL" id="KAL2268431.1"/>
    </source>
</evidence>
<proteinExistence type="predicted"/>
<dbReference type="EMBL" id="JAZGUE010000003">
    <property type="protein sequence ID" value="KAL2268431.1"/>
    <property type="molecule type" value="Genomic_DNA"/>
</dbReference>
<evidence type="ECO:0000313" key="3">
    <source>
        <dbReference type="Proteomes" id="UP001600064"/>
    </source>
</evidence>
<dbReference type="RefSeq" id="XP_070867155.1">
    <property type="nucleotide sequence ID" value="XM_071009637.1"/>
</dbReference>
<feature type="compositionally biased region" description="Pro residues" evidence="1">
    <location>
        <begin position="79"/>
        <end position="90"/>
    </location>
</feature>
<organism evidence="2 3">
    <name type="scientific">Remersonia thermophila</name>
    <dbReference type="NCBI Taxonomy" id="72144"/>
    <lineage>
        <taxon>Eukaryota</taxon>
        <taxon>Fungi</taxon>
        <taxon>Dikarya</taxon>
        <taxon>Ascomycota</taxon>
        <taxon>Pezizomycotina</taxon>
        <taxon>Sordariomycetes</taxon>
        <taxon>Sordariomycetidae</taxon>
        <taxon>Sordariales</taxon>
        <taxon>Sordariales incertae sedis</taxon>
        <taxon>Remersonia</taxon>
    </lineage>
</organism>
<protein>
    <submittedName>
        <fullName evidence="2">Uncharacterized protein</fullName>
    </submittedName>
</protein>
<reference evidence="2 3" key="1">
    <citation type="journal article" date="2024" name="Commun. Biol.">
        <title>Comparative genomic analysis of thermophilic fungi reveals convergent evolutionary adaptations and gene losses.</title>
        <authorList>
            <person name="Steindorff A.S."/>
            <person name="Aguilar-Pontes M.V."/>
            <person name="Robinson A.J."/>
            <person name="Andreopoulos B."/>
            <person name="LaButti K."/>
            <person name="Kuo A."/>
            <person name="Mondo S."/>
            <person name="Riley R."/>
            <person name="Otillar R."/>
            <person name="Haridas S."/>
            <person name="Lipzen A."/>
            <person name="Grimwood J."/>
            <person name="Schmutz J."/>
            <person name="Clum A."/>
            <person name="Reid I.D."/>
            <person name="Moisan M.C."/>
            <person name="Butler G."/>
            <person name="Nguyen T.T.M."/>
            <person name="Dewar K."/>
            <person name="Conant G."/>
            <person name="Drula E."/>
            <person name="Henrissat B."/>
            <person name="Hansel C."/>
            <person name="Singer S."/>
            <person name="Hutchinson M.I."/>
            <person name="de Vries R.P."/>
            <person name="Natvig D.O."/>
            <person name="Powell A.J."/>
            <person name="Tsang A."/>
            <person name="Grigoriev I.V."/>
        </authorList>
    </citation>
    <scope>NUCLEOTIDE SEQUENCE [LARGE SCALE GENOMIC DNA]</scope>
    <source>
        <strain evidence="2 3">ATCC 22073</strain>
    </source>
</reference>
<sequence>MSWSNLAGAPLGHAPTVLLRRVAAPWASQTAFASLRGHTPGIAQSSNALAFAVGGRTRRPFGTSGSQSSRQPPRFQTPGAPPTSAPPPSKAPGSNASRSPPATSKAKPAPPSPAASSASQPSPARRPLYPMPPPPGKKPVDVNSKEYKQLASRWVRIIVGLPFVIVTSWLLYKRLVNPPDEEQIKELAEKQLTAFPQRPGS</sequence>
<accession>A0ABR4DF05</accession>
<dbReference type="GeneID" id="98124281"/>
<gene>
    <name evidence="2" type="ORF">VTJ83DRAFT_3277</name>
</gene>
<keyword evidence="3" id="KW-1185">Reference proteome</keyword>
<name>A0ABR4DF05_9PEZI</name>
<comment type="caution">
    <text evidence="2">The sequence shown here is derived from an EMBL/GenBank/DDBJ whole genome shotgun (WGS) entry which is preliminary data.</text>
</comment>
<evidence type="ECO:0000256" key="1">
    <source>
        <dbReference type="SAM" id="MobiDB-lite"/>
    </source>
</evidence>
<dbReference type="Proteomes" id="UP001600064">
    <property type="component" value="Unassembled WGS sequence"/>
</dbReference>